<evidence type="ECO:0000313" key="3">
    <source>
        <dbReference type="Proteomes" id="UP000000560"/>
    </source>
</evidence>
<reference evidence="3" key="2">
    <citation type="journal article" date="2009" name="Fungal Genet. Biol.">
        <title>The 2008 update of the Aspergillus nidulans genome annotation: a community effort.</title>
        <authorList>
            <person name="Wortman J.R."/>
            <person name="Gilsenan J.M."/>
            <person name="Joardar V."/>
            <person name="Deegan J."/>
            <person name="Clutterbuck J."/>
            <person name="Andersen M.R."/>
            <person name="Archer D."/>
            <person name="Bencina M."/>
            <person name="Braus G."/>
            <person name="Coutinho P."/>
            <person name="von Dohren H."/>
            <person name="Doonan J."/>
            <person name="Driessen A.J."/>
            <person name="Durek P."/>
            <person name="Espeso E."/>
            <person name="Fekete E."/>
            <person name="Flipphi M."/>
            <person name="Estrada C.G."/>
            <person name="Geysens S."/>
            <person name="Goldman G."/>
            <person name="de Groot P.W."/>
            <person name="Hansen K."/>
            <person name="Harris S.D."/>
            <person name="Heinekamp T."/>
            <person name="Helmstaedt K."/>
            <person name="Henrissat B."/>
            <person name="Hofmann G."/>
            <person name="Homan T."/>
            <person name="Horio T."/>
            <person name="Horiuchi H."/>
            <person name="James S."/>
            <person name="Jones M."/>
            <person name="Karaffa L."/>
            <person name="Karanyi Z."/>
            <person name="Kato M."/>
            <person name="Keller N."/>
            <person name="Kelly D.E."/>
            <person name="Kiel J.A."/>
            <person name="Kim J.M."/>
            <person name="van der Klei I.J."/>
            <person name="Klis F.M."/>
            <person name="Kovalchuk A."/>
            <person name="Krasevec N."/>
            <person name="Kubicek C.P."/>
            <person name="Liu B."/>
            <person name="Maccabe A."/>
            <person name="Meyer V."/>
            <person name="Mirabito P."/>
            <person name="Miskei M."/>
            <person name="Mos M."/>
            <person name="Mullins J."/>
            <person name="Nelson D.R."/>
            <person name="Nielsen J."/>
            <person name="Oakley B.R."/>
            <person name="Osmani S.A."/>
            <person name="Pakula T."/>
            <person name="Paszewski A."/>
            <person name="Paulsen I."/>
            <person name="Pilsyk S."/>
            <person name="Pocsi I."/>
            <person name="Punt P.J."/>
            <person name="Ram A.F."/>
            <person name="Ren Q."/>
            <person name="Robellet X."/>
            <person name="Robson G."/>
            <person name="Seiboth B."/>
            <person name="van Solingen P."/>
            <person name="Specht T."/>
            <person name="Sun J."/>
            <person name="Taheri-Talesh N."/>
            <person name="Takeshita N."/>
            <person name="Ussery D."/>
            <person name="vanKuyk P.A."/>
            <person name="Visser H."/>
            <person name="van de Vondervoort P.J."/>
            <person name="de Vries R.P."/>
            <person name="Walton J."/>
            <person name="Xiang X."/>
            <person name="Xiong Y."/>
            <person name="Zeng A.P."/>
            <person name="Brandt B.W."/>
            <person name="Cornell M.J."/>
            <person name="van den Hondel C.A."/>
            <person name="Visser J."/>
            <person name="Oliver S.G."/>
            <person name="Turner G."/>
        </authorList>
    </citation>
    <scope>GENOME REANNOTATION</scope>
    <source>
        <strain evidence="3">FGSC A4 / ATCC 38163 / CBS 112.46 / NRRL 194 / M139</strain>
    </source>
</reference>
<reference evidence="3" key="1">
    <citation type="journal article" date="2005" name="Nature">
        <title>Sequencing of Aspergillus nidulans and comparative analysis with A. fumigatus and A. oryzae.</title>
        <authorList>
            <person name="Galagan J.E."/>
            <person name="Calvo S.E."/>
            <person name="Cuomo C."/>
            <person name="Ma L.J."/>
            <person name="Wortman J.R."/>
            <person name="Batzoglou S."/>
            <person name="Lee S.I."/>
            <person name="Basturkmen M."/>
            <person name="Spevak C.C."/>
            <person name="Clutterbuck J."/>
            <person name="Kapitonov V."/>
            <person name="Jurka J."/>
            <person name="Scazzocchio C."/>
            <person name="Farman M."/>
            <person name="Butler J."/>
            <person name="Purcell S."/>
            <person name="Harris S."/>
            <person name="Braus G.H."/>
            <person name="Draht O."/>
            <person name="Busch S."/>
            <person name="D'Enfert C."/>
            <person name="Bouchier C."/>
            <person name="Goldman G.H."/>
            <person name="Bell-Pedersen D."/>
            <person name="Griffiths-Jones S."/>
            <person name="Doonan J.H."/>
            <person name="Yu J."/>
            <person name="Vienken K."/>
            <person name="Pain A."/>
            <person name="Freitag M."/>
            <person name="Selker E.U."/>
            <person name="Archer D.B."/>
            <person name="Penalva M.A."/>
            <person name="Oakley B.R."/>
            <person name="Momany M."/>
            <person name="Tanaka T."/>
            <person name="Kumagai T."/>
            <person name="Asai K."/>
            <person name="Machida M."/>
            <person name="Nierman W.C."/>
            <person name="Denning D.W."/>
            <person name="Caddick M."/>
            <person name="Hynes M."/>
            <person name="Paoletti M."/>
            <person name="Fischer R."/>
            <person name="Miller B."/>
            <person name="Dyer P."/>
            <person name="Sachs M.S."/>
            <person name="Osmani S.A."/>
            <person name="Birren B.W."/>
        </authorList>
    </citation>
    <scope>NUCLEOTIDE SEQUENCE [LARGE SCALE GENOMIC DNA]</scope>
    <source>
        <strain evidence="3">FGSC A4 / ATCC 38163 / CBS 112.46 / NRRL 194 / M139</strain>
    </source>
</reference>
<sequence>MKLSRTCVPSCLLALLPLHTLAIPASPADLNSRAITTCRVVNTESEVKCRAGPDFDYDVRTSVYPNGIYDFSCSEGPFNDCVHDL</sequence>
<dbReference type="InParanoid" id="C8VGJ9"/>
<dbReference type="KEGG" id="ani:ANIA_11479"/>
<accession>C8VGJ9</accession>
<name>C8VGJ9_EMENI</name>
<dbReference type="HOGENOM" id="CLU_2512621_0_0_1"/>
<dbReference type="OrthoDB" id="10520753at2759"/>
<dbReference type="Proteomes" id="UP000000560">
    <property type="component" value="Chromosome V"/>
</dbReference>
<keyword evidence="1" id="KW-0732">Signal</keyword>
<evidence type="ECO:0000256" key="1">
    <source>
        <dbReference type="SAM" id="SignalP"/>
    </source>
</evidence>
<dbReference type="EMBL" id="BN001305">
    <property type="protein sequence ID" value="CBF81934.1"/>
    <property type="molecule type" value="Genomic_DNA"/>
</dbReference>
<organism evidence="2 3">
    <name type="scientific">Emericella nidulans (strain FGSC A4 / ATCC 38163 / CBS 112.46 / NRRL 194 / M139)</name>
    <name type="common">Aspergillus nidulans</name>
    <dbReference type="NCBI Taxonomy" id="227321"/>
    <lineage>
        <taxon>Eukaryota</taxon>
        <taxon>Fungi</taxon>
        <taxon>Dikarya</taxon>
        <taxon>Ascomycota</taxon>
        <taxon>Pezizomycotina</taxon>
        <taxon>Eurotiomycetes</taxon>
        <taxon>Eurotiomycetidae</taxon>
        <taxon>Eurotiales</taxon>
        <taxon>Aspergillaceae</taxon>
        <taxon>Aspergillus</taxon>
        <taxon>Aspergillus subgen. Nidulantes</taxon>
    </lineage>
</organism>
<feature type="chain" id="PRO_5002991582" evidence="1">
    <location>
        <begin position="23"/>
        <end position="85"/>
    </location>
</feature>
<keyword evidence="3" id="KW-1185">Reference proteome</keyword>
<dbReference type="AlphaFoldDB" id="C8VGJ9"/>
<dbReference type="GeneID" id="74897056"/>
<dbReference type="RefSeq" id="XP_050468267.1">
    <property type="nucleotide sequence ID" value="XM_050612333.1"/>
</dbReference>
<evidence type="ECO:0000313" key="2">
    <source>
        <dbReference type="EMBL" id="CBF81934.1"/>
    </source>
</evidence>
<proteinExistence type="predicted"/>
<feature type="signal peptide" evidence="1">
    <location>
        <begin position="1"/>
        <end position="22"/>
    </location>
</feature>
<gene>
    <name evidence="2" type="ORF">ANIA_11479</name>
</gene>
<protein>
    <submittedName>
        <fullName evidence="2">Uncharacterized protein</fullName>
    </submittedName>
</protein>